<dbReference type="PATRIC" id="fig|1086011.3.peg.2329"/>
<dbReference type="Gene3D" id="3.40.50.2300">
    <property type="match status" value="1"/>
</dbReference>
<accession>H7FSU8</accession>
<comment type="caution">
    <text evidence="4">The sequence shown here is derived from an EMBL/GenBank/DDBJ whole genome shotgun (WGS) entry which is preliminary data.</text>
</comment>
<dbReference type="PANTHER" id="PTHR44591">
    <property type="entry name" value="STRESS RESPONSE REGULATOR PROTEIN 1"/>
    <property type="match status" value="1"/>
</dbReference>
<keyword evidence="1 2" id="KW-0597">Phosphoprotein</keyword>
<dbReference type="SMART" id="SM00448">
    <property type="entry name" value="REC"/>
    <property type="match status" value="1"/>
</dbReference>
<evidence type="ECO:0000256" key="1">
    <source>
        <dbReference type="ARBA" id="ARBA00022553"/>
    </source>
</evidence>
<evidence type="ECO:0000313" key="4">
    <source>
        <dbReference type="EMBL" id="EIA08657.1"/>
    </source>
</evidence>
<dbReference type="RefSeq" id="WP_007138556.1">
    <property type="nucleotide sequence ID" value="NZ_AHKF01000018.1"/>
</dbReference>
<protein>
    <submittedName>
        <fullName evidence="4">Response regulator</fullName>
    </submittedName>
</protein>
<gene>
    <name evidence="4" type="ORF">HJ01_02379</name>
</gene>
<feature type="domain" description="Response regulatory" evidence="3">
    <location>
        <begin position="11"/>
        <end position="133"/>
    </location>
</feature>
<dbReference type="eggNOG" id="COG3437">
    <property type="taxonomic scope" value="Bacteria"/>
</dbReference>
<dbReference type="OrthoDB" id="673128at2"/>
<evidence type="ECO:0000256" key="2">
    <source>
        <dbReference type="PROSITE-ProRule" id="PRU00169"/>
    </source>
</evidence>
<dbReference type="Proteomes" id="UP000005566">
    <property type="component" value="Unassembled WGS sequence"/>
</dbReference>
<name>H7FSU8_FLAFP</name>
<dbReference type="InterPro" id="IPR011006">
    <property type="entry name" value="CheY-like_superfamily"/>
</dbReference>
<dbReference type="GO" id="GO:0000160">
    <property type="term" value="P:phosphorelay signal transduction system"/>
    <property type="evidence" value="ECO:0007669"/>
    <property type="project" value="InterPro"/>
</dbReference>
<proteinExistence type="predicted"/>
<dbReference type="PROSITE" id="PS50110">
    <property type="entry name" value="RESPONSE_REGULATORY"/>
    <property type="match status" value="1"/>
</dbReference>
<dbReference type="InterPro" id="IPR050595">
    <property type="entry name" value="Bact_response_regulator"/>
</dbReference>
<evidence type="ECO:0000259" key="3">
    <source>
        <dbReference type="PROSITE" id="PS50110"/>
    </source>
</evidence>
<dbReference type="InterPro" id="IPR001789">
    <property type="entry name" value="Sig_transdc_resp-reg_receiver"/>
</dbReference>
<organism evidence="4 5">
    <name type="scientific">Flavobacterium frigoris (strain PS1)</name>
    <dbReference type="NCBI Taxonomy" id="1086011"/>
    <lineage>
        <taxon>Bacteria</taxon>
        <taxon>Pseudomonadati</taxon>
        <taxon>Bacteroidota</taxon>
        <taxon>Flavobacteriia</taxon>
        <taxon>Flavobacteriales</taxon>
        <taxon>Flavobacteriaceae</taxon>
        <taxon>Flavobacterium</taxon>
    </lineage>
</organism>
<evidence type="ECO:0000313" key="5">
    <source>
        <dbReference type="Proteomes" id="UP000005566"/>
    </source>
</evidence>
<sequence length="133" mass="15254">MEKQSQPHFETVMIIDDNVLDVYIASKIIKNCNFAVTILEYNNITDALEYLKENQNTITALPQIIFVDIYMPLLGGFEFLDEFQTLSPSVIANCEIVMISSTIDDRDISKAKLDKRISRFAVKPVTSDFFMKF</sequence>
<reference evidence="4 5" key="1">
    <citation type="journal article" date="2014" name="Acta Crystallogr. D">
        <title>Structure-based characterization and antifreeze properties of a hyperactive ice-binding protein from the Antarctic bacterium Flavobacterium frigoris PS1.</title>
        <authorList>
            <person name="Do H."/>
            <person name="Kim S.J."/>
            <person name="Kim H.J."/>
            <person name="Lee J.H."/>
        </authorList>
    </citation>
    <scope>NUCLEOTIDE SEQUENCE [LARGE SCALE GENOMIC DNA]</scope>
    <source>
        <strain evidence="4 5">PS1</strain>
    </source>
</reference>
<dbReference type="SUPFAM" id="SSF52172">
    <property type="entry name" value="CheY-like"/>
    <property type="match status" value="1"/>
</dbReference>
<feature type="modified residue" description="4-aspartylphosphate" evidence="2">
    <location>
        <position position="68"/>
    </location>
</feature>
<dbReference type="Pfam" id="PF00072">
    <property type="entry name" value="Response_reg"/>
    <property type="match status" value="1"/>
</dbReference>
<dbReference type="STRING" id="1086011.HJ01_02379"/>
<dbReference type="AlphaFoldDB" id="H7FSU8"/>
<keyword evidence="5" id="KW-1185">Reference proteome</keyword>
<dbReference type="EMBL" id="AHKF01000018">
    <property type="protein sequence ID" value="EIA08657.1"/>
    <property type="molecule type" value="Genomic_DNA"/>
</dbReference>
<dbReference type="PANTHER" id="PTHR44591:SF3">
    <property type="entry name" value="RESPONSE REGULATORY DOMAIN-CONTAINING PROTEIN"/>
    <property type="match status" value="1"/>
</dbReference>